<sequence length="61" mass="7312">MFGCKLKKDYVSDFDAFFRAFDEKRTKLPPSRIKEVEKHKKIFDKRDNPAEDDAPTIWKSF</sequence>
<keyword evidence="3" id="KW-1185">Reference proteome</keyword>
<comment type="caution">
    <text evidence="1">The sequence shown here is derived from an EMBL/GenBank/DDBJ whole genome shotgun (WGS) entry which is preliminary data.</text>
</comment>
<dbReference type="AlphaFoldDB" id="A0A0Q9YRW0"/>
<evidence type="ECO:0000313" key="1">
    <source>
        <dbReference type="EMBL" id="KRG19319.1"/>
    </source>
</evidence>
<gene>
    <name evidence="2" type="ORF">CC99x_008470</name>
    <name evidence="1" type="ORF">CC99x_00848</name>
</gene>
<reference evidence="1" key="1">
    <citation type="submission" date="2015-09" db="EMBL/GenBank/DDBJ databases">
        <title>Draft Genome Sequences of Two Novel Amoeba-resistant Intranuclear Bacteria, Candidatus Berkiella cookevillensis and Candidatus Berkiella aquae.</title>
        <authorList>
            <person name="Mehari Y.T."/>
            <person name="Arivett B.A."/>
            <person name="Farone A.L."/>
            <person name="Gunderson J.H."/>
            <person name="Farone M.B."/>
        </authorList>
    </citation>
    <scope>NUCLEOTIDE SEQUENCE [LARGE SCALE GENOMIC DNA]</scope>
    <source>
        <strain evidence="1">CC99</strain>
    </source>
</reference>
<organism evidence="1">
    <name type="scientific">Candidatus Berkiella cookevillensis</name>
    <dbReference type="NCBI Taxonomy" id="437022"/>
    <lineage>
        <taxon>Bacteria</taxon>
        <taxon>Pseudomonadati</taxon>
        <taxon>Pseudomonadota</taxon>
        <taxon>Gammaproteobacteria</taxon>
        <taxon>Candidatus Berkiellales</taxon>
        <taxon>Candidatus Berkiellaceae</taxon>
        <taxon>Candidatus Berkiella</taxon>
    </lineage>
</organism>
<reference evidence="2" key="3">
    <citation type="submission" date="2021-06" db="EMBL/GenBank/DDBJ databases">
        <title>Genomic Description and Analysis of Intracellular Bacteria, Candidatus Berkiella cookevillensis and Candidatus Berkiella aquae.</title>
        <authorList>
            <person name="Kidane D.T."/>
            <person name="Mehari Y.T."/>
            <person name="Rice F.C."/>
            <person name="Arivett B.A."/>
            <person name="Farone A.L."/>
            <person name="Berk S.G."/>
            <person name="Farone M.B."/>
        </authorList>
    </citation>
    <scope>NUCLEOTIDE SEQUENCE</scope>
    <source>
        <strain evidence="2">CC99</strain>
    </source>
</reference>
<dbReference type="Proteomes" id="UP000051494">
    <property type="component" value="Unassembled WGS sequence"/>
</dbReference>
<protein>
    <submittedName>
        <fullName evidence="1">Uncharacterized protein</fullName>
    </submittedName>
</protein>
<reference evidence="2" key="2">
    <citation type="journal article" date="2016" name="Genome Announc.">
        <title>Draft Genome Sequences of Two Novel Amoeba-Resistant Intranuclear Bacteria, 'Candidatus Berkiella cookevillensis' and 'Candidatus Berkiella aquae'.</title>
        <authorList>
            <person name="Mehari Y.T."/>
            <person name="Arivett B.A."/>
            <person name="Farone A.L."/>
            <person name="Gunderson J.H."/>
            <person name="Farone M.B."/>
        </authorList>
    </citation>
    <scope>NUCLEOTIDE SEQUENCE</scope>
    <source>
        <strain evidence="2">CC99</strain>
    </source>
</reference>
<dbReference type="NCBIfam" id="NF041950">
    <property type="entry name" value="CBU_0585_fam"/>
    <property type="match status" value="1"/>
</dbReference>
<dbReference type="EMBL" id="LKHV02000001">
    <property type="protein sequence ID" value="MCS5708933.1"/>
    <property type="molecule type" value="Genomic_DNA"/>
</dbReference>
<dbReference type="OrthoDB" id="5639082at2"/>
<evidence type="ECO:0000313" key="3">
    <source>
        <dbReference type="Proteomes" id="UP000051494"/>
    </source>
</evidence>
<dbReference type="EMBL" id="LKHV01000003">
    <property type="protein sequence ID" value="KRG19319.1"/>
    <property type="molecule type" value="Genomic_DNA"/>
</dbReference>
<dbReference type="STRING" id="437022.CC99x_00848"/>
<proteinExistence type="predicted"/>
<accession>A0A0Q9YRW0</accession>
<dbReference type="InterPro" id="IPR049640">
    <property type="entry name" value="CBU_0585/lpg0581-like"/>
</dbReference>
<name>A0A0Q9YRW0_9GAMM</name>
<dbReference type="RefSeq" id="WP_057623978.1">
    <property type="nucleotide sequence ID" value="NZ_LKHV02000001.1"/>
</dbReference>
<evidence type="ECO:0000313" key="2">
    <source>
        <dbReference type="EMBL" id="MCS5708933.1"/>
    </source>
</evidence>